<dbReference type="Gene3D" id="3.40.50.720">
    <property type="entry name" value="NAD(P)-binding Rossmann-like Domain"/>
    <property type="match status" value="1"/>
</dbReference>
<feature type="domain" description="NAD-dependent epimerase/dehydratase" evidence="5">
    <location>
        <begin position="27"/>
        <end position="273"/>
    </location>
</feature>
<dbReference type="InterPro" id="IPR001509">
    <property type="entry name" value="Epimerase_deHydtase"/>
</dbReference>
<dbReference type="PANTHER" id="PTHR43078:SF7">
    <property type="entry name" value="UDP-GLUCURONATE DECARBOXYLASE"/>
    <property type="match status" value="1"/>
</dbReference>
<keyword evidence="7" id="KW-1185">Reference proteome</keyword>
<proteinExistence type="predicted"/>
<evidence type="ECO:0000313" key="6">
    <source>
        <dbReference type="EMBL" id="GGM77640.1"/>
    </source>
</evidence>
<gene>
    <name evidence="6" type="ORF">GCM10010967_06590</name>
</gene>
<sequence>MNPIIREDIEKIIENSQFWGRFKNKVILISGANGFLPAYLVDVLVHLNEVFEGHNTKVIGLVRNRERAAARLGHLFSNPHFQLIEQDVSDPLTVAGPVDFIIHAASQASPKYYGVDPVGTLNANVLGTINLLNLAREKECESFLYFSSSEVYGQVEEERLPINELTFGYLNPASVRACYGESKRMGENLCVSYAHQYGVKAKIVRPFHTYGPGMQLNDGRVFADFVNNVVSKNDIVLNSDGSSRRNFCYLADAATGFLTVLLNGENAEAYNVANAREEYSILELARTIVALKPELGLKVTVNIPEQPNINYVKSVVSRGTPDISKINGIGWDPATTVPEGFLRTINSFNTH</sequence>
<accession>A0ABQ2HF67</accession>
<comment type="caution">
    <text evidence="6">The sequence shown here is derived from an EMBL/GenBank/DDBJ whole genome shotgun (WGS) entry which is preliminary data.</text>
</comment>
<keyword evidence="3" id="KW-0520">NAD</keyword>
<dbReference type="PANTHER" id="PTHR43078">
    <property type="entry name" value="UDP-GLUCURONIC ACID DECARBOXYLASE-RELATED"/>
    <property type="match status" value="1"/>
</dbReference>
<organism evidence="6 7">
    <name type="scientific">Dyadobacter beijingensis</name>
    <dbReference type="NCBI Taxonomy" id="365489"/>
    <lineage>
        <taxon>Bacteria</taxon>
        <taxon>Pseudomonadati</taxon>
        <taxon>Bacteroidota</taxon>
        <taxon>Cytophagia</taxon>
        <taxon>Cytophagales</taxon>
        <taxon>Spirosomataceae</taxon>
        <taxon>Dyadobacter</taxon>
    </lineage>
</organism>
<name>A0ABQ2HF67_9BACT</name>
<reference evidence="7" key="1">
    <citation type="journal article" date="2019" name="Int. J. Syst. Evol. Microbiol.">
        <title>The Global Catalogue of Microorganisms (GCM) 10K type strain sequencing project: providing services to taxonomists for standard genome sequencing and annotation.</title>
        <authorList>
            <consortium name="The Broad Institute Genomics Platform"/>
            <consortium name="The Broad Institute Genome Sequencing Center for Infectious Disease"/>
            <person name="Wu L."/>
            <person name="Ma J."/>
        </authorList>
    </citation>
    <scope>NUCLEOTIDE SEQUENCE [LARGE SCALE GENOMIC DNA]</scope>
    <source>
        <strain evidence="7">CGMCC 1.6375</strain>
    </source>
</reference>
<dbReference type="InterPro" id="IPR044516">
    <property type="entry name" value="UXS-like"/>
</dbReference>
<evidence type="ECO:0000313" key="7">
    <source>
        <dbReference type="Proteomes" id="UP000632339"/>
    </source>
</evidence>
<dbReference type="RefSeq" id="WP_019942019.1">
    <property type="nucleotide sequence ID" value="NZ_BMLI01000001.1"/>
</dbReference>
<evidence type="ECO:0000259" key="5">
    <source>
        <dbReference type="Pfam" id="PF01370"/>
    </source>
</evidence>
<dbReference type="EMBL" id="BMLI01000001">
    <property type="protein sequence ID" value="GGM77640.1"/>
    <property type="molecule type" value="Genomic_DNA"/>
</dbReference>
<evidence type="ECO:0000256" key="1">
    <source>
        <dbReference type="ARBA" id="ARBA00001911"/>
    </source>
</evidence>
<evidence type="ECO:0000256" key="3">
    <source>
        <dbReference type="ARBA" id="ARBA00023027"/>
    </source>
</evidence>
<protein>
    <submittedName>
        <fullName evidence="6">Nucleotide sugar dehydratase</fullName>
    </submittedName>
</protein>
<evidence type="ECO:0000256" key="2">
    <source>
        <dbReference type="ARBA" id="ARBA00022793"/>
    </source>
</evidence>
<evidence type="ECO:0000256" key="4">
    <source>
        <dbReference type="ARBA" id="ARBA00023239"/>
    </source>
</evidence>
<keyword evidence="2" id="KW-0210">Decarboxylase</keyword>
<dbReference type="Pfam" id="PF01370">
    <property type="entry name" value="Epimerase"/>
    <property type="match status" value="1"/>
</dbReference>
<dbReference type="Proteomes" id="UP000632339">
    <property type="component" value="Unassembled WGS sequence"/>
</dbReference>
<dbReference type="SUPFAM" id="SSF51735">
    <property type="entry name" value="NAD(P)-binding Rossmann-fold domains"/>
    <property type="match status" value="1"/>
</dbReference>
<comment type="cofactor">
    <cofactor evidence="1">
        <name>NAD(+)</name>
        <dbReference type="ChEBI" id="CHEBI:57540"/>
    </cofactor>
</comment>
<dbReference type="InterPro" id="IPR036291">
    <property type="entry name" value="NAD(P)-bd_dom_sf"/>
</dbReference>
<keyword evidence="4" id="KW-0456">Lyase</keyword>